<dbReference type="PANTHER" id="PTHR43280:SF2">
    <property type="entry name" value="HTH-TYPE TRANSCRIPTIONAL REGULATOR EXSA"/>
    <property type="match status" value="1"/>
</dbReference>
<dbReference type="PROSITE" id="PS00041">
    <property type="entry name" value="HTH_ARAC_FAMILY_1"/>
    <property type="match status" value="1"/>
</dbReference>
<evidence type="ECO:0000313" key="6">
    <source>
        <dbReference type="Proteomes" id="UP000824082"/>
    </source>
</evidence>
<dbReference type="InterPro" id="IPR009057">
    <property type="entry name" value="Homeodomain-like_sf"/>
</dbReference>
<keyword evidence="3" id="KW-0804">Transcription</keyword>
<proteinExistence type="predicted"/>
<dbReference type="GO" id="GO:0043565">
    <property type="term" value="F:sequence-specific DNA binding"/>
    <property type="evidence" value="ECO:0007669"/>
    <property type="project" value="InterPro"/>
</dbReference>
<reference evidence="5" key="2">
    <citation type="journal article" date="2021" name="PeerJ">
        <title>Extensive microbial diversity within the chicken gut microbiome revealed by metagenomics and culture.</title>
        <authorList>
            <person name="Gilroy R."/>
            <person name="Ravi A."/>
            <person name="Getino M."/>
            <person name="Pursley I."/>
            <person name="Horton D.L."/>
            <person name="Alikhan N.F."/>
            <person name="Baker D."/>
            <person name="Gharbi K."/>
            <person name="Hall N."/>
            <person name="Watson M."/>
            <person name="Adriaenssens E.M."/>
            <person name="Foster-Nyarko E."/>
            <person name="Jarju S."/>
            <person name="Secka A."/>
            <person name="Antonio M."/>
            <person name="Oren A."/>
            <person name="Chaudhuri R.R."/>
            <person name="La Ragione R."/>
            <person name="Hildebrand F."/>
            <person name="Pallen M.J."/>
        </authorList>
    </citation>
    <scope>NUCLEOTIDE SEQUENCE</scope>
    <source>
        <strain evidence="5">4509</strain>
    </source>
</reference>
<dbReference type="PROSITE" id="PS01124">
    <property type="entry name" value="HTH_ARAC_FAMILY_2"/>
    <property type="match status" value="1"/>
</dbReference>
<name>A0A9D1LJ44_9FIRM</name>
<feature type="domain" description="HTH araC/xylS-type" evidence="4">
    <location>
        <begin position="1"/>
        <end position="70"/>
    </location>
</feature>
<dbReference type="Proteomes" id="UP000824082">
    <property type="component" value="Unassembled WGS sequence"/>
</dbReference>
<keyword evidence="2" id="KW-0238">DNA-binding</keyword>
<dbReference type="SUPFAM" id="SSF46689">
    <property type="entry name" value="Homeodomain-like"/>
    <property type="match status" value="1"/>
</dbReference>
<gene>
    <name evidence="5" type="ORF">IAD19_03990</name>
</gene>
<dbReference type="AlphaFoldDB" id="A0A9D1LJ44"/>
<dbReference type="InterPro" id="IPR020449">
    <property type="entry name" value="Tscrpt_reg_AraC-type_HTH"/>
</dbReference>
<dbReference type="EMBL" id="DVMX01000078">
    <property type="protein sequence ID" value="HIU41694.1"/>
    <property type="molecule type" value="Genomic_DNA"/>
</dbReference>
<dbReference type="PRINTS" id="PR00032">
    <property type="entry name" value="HTHARAC"/>
</dbReference>
<comment type="caution">
    <text evidence="5">The sequence shown here is derived from an EMBL/GenBank/DDBJ whole genome shotgun (WGS) entry which is preliminary data.</text>
</comment>
<reference evidence="5" key="1">
    <citation type="submission" date="2020-10" db="EMBL/GenBank/DDBJ databases">
        <authorList>
            <person name="Gilroy R."/>
        </authorList>
    </citation>
    <scope>NUCLEOTIDE SEQUENCE</scope>
    <source>
        <strain evidence="5">4509</strain>
    </source>
</reference>
<accession>A0A9D1LJ44</accession>
<dbReference type="PANTHER" id="PTHR43280">
    <property type="entry name" value="ARAC-FAMILY TRANSCRIPTIONAL REGULATOR"/>
    <property type="match status" value="1"/>
</dbReference>
<keyword evidence="1" id="KW-0805">Transcription regulation</keyword>
<sequence>MMEKDAKEQYGVTLVSYLQMVRITHAKQMLRFTDKKIEEIGFACGVGEPAYFSRIFKKVEGISPSEYRDLW</sequence>
<dbReference type="Pfam" id="PF12833">
    <property type="entry name" value="HTH_18"/>
    <property type="match status" value="1"/>
</dbReference>
<dbReference type="GO" id="GO:0003700">
    <property type="term" value="F:DNA-binding transcription factor activity"/>
    <property type="evidence" value="ECO:0007669"/>
    <property type="project" value="InterPro"/>
</dbReference>
<protein>
    <submittedName>
        <fullName evidence="5">Helix-turn-helix transcriptional regulator</fullName>
    </submittedName>
</protein>
<organism evidence="5 6">
    <name type="scientific">Candidatus Egerieicola faecale</name>
    <dbReference type="NCBI Taxonomy" id="2840774"/>
    <lineage>
        <taxon>Bacteria</taxon>
        <taxon>Bacillati</taxon>
        <taxon>Bacillota</taxon>
        <taxon>Clostridia</taxon>
        <taxon>Eubacteriales</taxon>
        <taxon>Oscillospiraceae</taxon>
        <taxon>Oscillospiraceae incertae sedis</taxon>
        <taxon>Candidatus Egerieicola</taxon>
    </lineage>
</organism>
<dbReference type="InterPro" id="IPR018062">
    <property type="entry name" value="HTH_AraC-typ_CS"/>
</dbReference>
<evidence type="ECO:0000313" key="5">
    <source>
        <dbReference type="EMBL" id="HIU41694.1"/>
    </source>
</evidence>
<evidence type="ECO:0000259" key="4">
    <source>
        <dbReference type="PROSITE" id="PS01124"/>
    </source>
</evidence>
<dbReference type="Gene3D" id="1.10.10.60">
    <property type="entry name" value="Homeodomain-like"/>
    <property type="match status" value="1"/>
</dbReference>
<dbReference type="SMART" id="SM00342">
    <property type="entry name" value="HTH_ARAC"/>
    <property type="match status" value="1"/>
</dbReference>
<evidence type="ECO:0000256" key="2">
    <source>
        <dbReference type="ARBA" id="ARBA00023125"/>
    </source>
</evidence>
<dbReference type="InterPro" id="IPR018060">
    <property type="entry name" value="HTH_AraC"/>
</dbReference>
<evidence type="ECO:0000256" key="1">
    <source>
        <dbReference type="ARBA" id="ARBA00023015"/>
    </source>
</evidence>
<evidence type="ECO:0000256" key="3">
    <source>
        <dbReference type="ARBA" id="ARBA00023163"/>
    </source>
</evidence>